<proteinExistence type="predicted"/>
<accession>A0ACB8TSF2</accession>
<reference evidence="1" key="1">
    <citation type="journal article" date="2021" name="Environ. Microbiol.">
        <title>Gene family expansions and transcriptome signatures uncover fungal adaptations to wood decay.</title>
        <authorList>
            <person name="Hage H."/>
            <person name="Miyauchi S."/>
            <person name="Viragh M."/>
            <person name="Drula E."/>
            <person name="Min B."/>
            <person name="Chaduli D."/>
            <person name="Navarro D."/>
            <person name="Favel A."/>
            <person name="Norest M."/>
            <person name="Lesage-Meessen L."/>
            <person name="Balint B."/>
            <person name="Merenyi Z."/>
            <person name="de Eugenio L."/>
            <person name="Morin E."/>
            <person name="Martinez A.T."/>
            <person name="Baldrian P."/>
            <person name="Stursova M."/>
            <person name="Martinez M.J."/>
            <person name="Novotny C."/>
            <person name="Magnuson J.K."/>
            <person name="Spatafora J.W."/>
            <person name="Maurice S."/>
            <person name="Pangilinan J."/>
            <person name="Andreopoulos W."/>
            <person name="LaButti K."/>
            <person name="Hundley H."/>
            <person name="Na H."/>
            <person name="Kuo A."/>
            <person name="Barry K."/>
            <person name="Lipzen A."/>
            <person name="Henrissat B."/>
            <person name="Riley R."/>
            <person name="Ahrendt S."/>
            <person name="Nagy L.G."/>
            <person name="Grigoriev I.V."/>
            <person name="Martin F."/>
            <person name="Rosso M.N."/>
        </authorList>
    </citation>
    <scope>NUCLEOTIDE SEQUENCE</scope>
    <source>
        <strain evidence="1">CBS 384.51</strain>
    </source>
</reference>
<protein>
    <submittedName>
        <fullName evidence="1">Uncharacterized protein</fullName>
    </submittedName>
</protein>
<dbReference type="Proteomes" id="UP001055072">
    <property type="component" value="Unassembled WGS sequence"/>
</dbReference>
<comment type="caution">
    <text evidence="1">The sequence shown here is derived from an EMBL/GenBank/DDBJ whole genome shotgun (WGS) entry which is preliminary data.</text>
</comment>
<gene>
    <name evidence="1" type="ORF">BDY19DRAFT_909533</name>
</gene>
<evidence type="ECO:0000313" key="2">
    <source>
        <dbReference type="Proteomes" id="UP001055072"/>
    </source>
</evidence>
<keyword evidence="2" id="KW-1185">Reference proteome</keyword>
<name>A0ACB8TSF2_9APHY</name>
<sequence>MSNNTIYQTSPAHGRPPFGDNMRAEQHSGNPNATSDHGALGNAMLIGDLSDDDDDDEDPFADGHRTPTQRQQPIPLAAPKPGYAAPVAALNLTSPTTPSPSASPVGRQPSPSQGPRPLMLVNNMNGGGSVPNSPRMPSPGISVPNTPHPLPPTITPIQPAFVRPNKADDRDIKFAPTTPILRGEKEETLLPRRGERGDDFWRRFSMVVKQERMLPQTQKESAWLRKTKNGSTRLSRWVWIIGLALLIVIIAAIALGVYVSSKNQTHNAPTAFGGSANEGLSTGTDTVHASVTNGGAIEHSSSRHVSPTATVARRGDDNMPEVTALPPSPVLIHERSSFEDTNVVRAIPPSRHRRAYHNRSEA</sequence>
<evidence type="ECO:0000313" key="1">
    <source>
        <dbReference type="EMBL" id="KAI0084779.1"/>
    </source>
</evidence>
<organism evidence="1 2">
    <name type="scientific">Irpex rosettiformis</name>
    <dbReference type="NCBI Taxonomy" id="378272"/>
    <lineage>
        <taxon>Eukaryota</taxon>
        <taxon>Fungi</taxon>
        <taxon>Dikarya</taxon>
        <taxon>Basidiomycota</taxon>
        <taxon>Agaricomycotina</taxon>
        <taxon>Agaricomycetes</taxon>
        <taxon>Polyporales</taxon>
        <taxon>Irpicaceae</taxon>
        <taxon>Irpex</taxon>
    </lineage>
</organism>
<dbReference type="EMBL" id="MU274938">
    <property type="protein sequence ID" value="KAI0084779.1"/>
    <property type="molecule type" value="Genomic_DNA"/>
</dbReference>